<feature type="region of interest" description="Disordered" evidence="2">
    <location>
        <begin position="298"/>
        <end position="348"/>
    </location>
</feature>
<name>A0A512H8E6_9PROT</name>
<protein>
    <recommendedName>
        <fullName evidence="5">Serine protease</fullName>
    </recommendedName>
</protein>
<keyword evidence="4" id="KW-1185">Reference proteome</keyword>
<dbReference type="PANTHER" id="PTHR43019">
    <property type="entry name" value="SERINE ENDOPROTEASE DEGS"/>
    <property type="match status" value="1"/>
</dbReference>
<dbReference type="Proteomes" id="UP000321567">
    <property type="component" value="Unassembled WGS sequence"/>
</dbReference>
<dbReference type="InterPro" id="IPR009003">
    <property type="entry name" value="Peptidase_S1_PA"/>
</dbReference>
<dbReference type="EMBL" id="BJZO01000046">
    <property type="protein sequence ID" value="GEO81717.1"/>
    <property type="molecule type" value="Genomic_DNA"/>
</dbReference>
<proteinExistence type="predicted"/>
<dbReference type="RefSeq" id="WP_170245054.1">
    <property type="nucleotide sequence ID" value="NZ_BJZO01000046.1"/>
</dbReference>
<dbReference type="InterPro" id="IPR001940">
    <property type="entry name" value="Peptidase_S1C"/>
</dbReference>
<evidence type="ECO:0008006" key="5">
    <source>
        <dbReference type="Google" id="ProtNLM"/>
    </source>
</evidence>
<dbReference type="GO" id="GO:0004252">
    <property type="term" value="F:serine-type endopeptidase activity"/>
    <property type="evidence" value="ECO:0007669"/>
    <property type="project" value="InterPro"/>
</dbReference>
<dbReference type="SUPFAM" id="SSF50494">
    <property type="entry name" value="Trypsin-like serine proteases"/>
    <property type="match status" value="1"/>
</dbReference>
<comment type="caution">
    <text evidence="3">The sequence shown here is derived from an EMBL/GenBank/DDBJ whole genome shotgun (WGS) entry which is preliminary data.</text>
</comment>
<evidence type="ECO:0000256" key="2">
    <source>
        <dbReference type="SAM" id="MobiDB-lite"/>
    </source>
</evidence>
<dbReference type="InterPro" id="IPR043504">
    <property type="entry name" value="Peptidase_S1_PA_chymotrypsin"/>
</dbReference>
<sequence length="348" mass="35390">MYPETALDDGRLVQLQRESNQALEQRIKELRSLTKEAVCRREGQVFAPSGDGVSLSPVPGGGDPSLASPAALPAPPEVLSPGAEAGTLVSLMDQTTALILVASADGQSLGMGSGFFVGPGLLLTNRHVVENSDGTVVVLNKKVGHPLRATVKSATESSDPGGPDFALIDVPEARALPTLSFSTTAERMQAVIAAGFPSLVTETDEAFRALLNGDAHQIPEVSFTEGIVTARQNEGGTAILLHSAAISPGNSGGPLIDLCGRVVGINTFVRAEETYRRMNYALGAQAATAFMAANGVTPREVSTPCQPAAPAAPVAPAASAPPPASAPPGASAPPPASATPERASPGGK</sequence>
<reference evidence="3 4" key="1">
    <citation type="submission" date="2019-07" db="EMBL/GenBank/DDBJ databases">
        <title>Whole genome shotgun sequence of Rhodospirillum oryzae NBRC 107573.</title>
        <authorList>
            <person name="Hosoyama A."/>
            <person name="Uohara A."/>
            <person name="Ohji S."/>
            <person name="Ichikawa N."/>
        </authorList>
    </citation>
    <scope>NUCLEOTIDE SEQUENCE [LARGE SCALE GENOMIC DNA]</scope>
    <source>
        <strain evidence="3 4">NBRC 107573</strain>
    </source>
</reference>
<dbReference type="PRINTS" id="PR00834">
    <property type="entry name" value="PROTEASES2C"/>
</dbReference>
<accession>A0A512H8E6</accession>
<keyword evidence="1" id="KW-0175">Coiled coil</keyword>
<feature type="compositionally biased region" description="Pro residues" evidence="2">
    <location>
        <begin position="319"/>
        <end position="337"/>
    </location>
</feature>
<dbReference type="AlphaFoldDB" id="A0A512H8E6"/>
<feature type="region of interest" description="Disordered" evidence="2">
    <location>
        <begin position="49"/>
        <end position="68"/>
    </location>
</feature>
<feature type="compositionally biased region" description="Low complexity" evidence="2">
    <location>
        <begin position="338"/>
        <end position="348"/>
    </location>
</feature>
<feature type="coiled-coil region" evidence="1">
    <location>
        <begin position="13"/>
        <end position="40"/>
    </location>
</feature>
<gene>
    <name evidence="3" type="ORF">ROR02_18480</name>
</gene>
<dbReference type="Pfam" id="PF13365">
    <property type="entry name" value="Trypsin_2"/>
    <property type="match status" value="1"/>
</dbReference>
<dbReference type="Gene3D" id="2.40.10.10">
    <property type="entry name" value="Trypsin-like serine proteases"/>
    <property type="match status" value="2"/>
</dbReference>
<dbReference type="GO" id="GO:0006508">
    <property type="term" value="P:proteolysis"/>
    <property type="evidence" value="ECO:0007669"/>
    <property type="project" value="InterPro"/>
</dbReference>
<evidence type="ECO:0000313" key="3">
    <source>
        <dbReference type="EMBL" id="GEO81717.1"/>
    </source>
</evidence>
<evidence type="ECO:0000313" key="4">
    <source>
        <dbReference type="Proteomes" id="UP000321567"/>
    </source>
</evidence>
<evidence type="ECO:0000256" key="1">
    <source>
        <dbReference type="SAM" id="Coils"/>
    </source>
</evidence>
<organism evidence="3 4">
    <name type="scientific">Pararhodospirillum oryzae</name>
    <dbReference type="NCBI Taxonomy" id="478448"/>
    <lineage>
        <taxon>Bacteria</taxon>
        <taxon>Pseudomonadati</taxon>
        <taxon>Pseudomonadota</taxon>
        <taxon>Alphaproteobacteria</taxon>
        <taxon>Rhodospirillales</taxon>
        <taxon>Rhodospirillaceae</taxon>
        <taxon>Pararhodospirillum</taxon>
    </lineage>
</organism>
<feature type="compositionally biased region" description="Low complexity" evidence="2">
    <location>
        <begin position="304"/>
        <end position="318"/>
    </location>
</feature>